<dbReference type="FunFam" id="2.60.40.420:FF:000030">
    <property type="entry name" value="ephrin-A3 isoform X1"/>
    <property type="match status" value="1"/>
</dbReference>
<dbReference type="InterPro" id="IPR031328">
    <property type="entry name" value="Ephrin"/>
</dbReference>
<keyword evidence="8" id="KW-0449">Lipoprotein</keyword>
<evidence type="ECO:0000256" key="6">
    <source>
        <dbReference type="ARBA" id="ARBA00023157"/>
    </source>
</evidence>
<evidence type="ECO:0000256" key="13">
    <source>
        <dbReference type="ARBA" id="ARBA00084021"/>
    </source>
</evidence>
<dbReference type="Pfam" id="PF00812">
    <property type="entry name" value="Ephrin"/>
    <property type="match status" value="1"/>
</dbReference>
<evidence type="ECO:0000256" key="10">
    <source>
        <dbReference type="ARBA" id="ARBA00061941"/>
    </source>
</evidence>
<evidence type="ECO:0000256" key="15">
    <source>
        <dbReference type="RuleBase" id="RU004375"/>
    </source>
</evidence>
<comment type="function">
    <text evidence="9">Cell surface GPI-bound ligand for Eph receptors, a family of receptor tyrosine kinases which are crucial for migration, repulsion and adhesion during neuronal, vascular and epithelial development. Binds promiscuously Eph receptors residing on adjacent cells, leading to contact-dependent bidirectional signaling into neighboring cells. The signaling pathway downstream of the receptor is referred to as forward signaling while the signaling pathway downstream of the ephrin ligand is referred to as reverse signaling.</text>
</comment>
<dbReference type="GO" id="GO:0007411">
    <property type="term" value="P:axon guidance"/>
    <property type="evidence" value="ECO:0007669"/>
    <property type="project" value="TreeGrafter"/>
</dbReference>
<evidence type="ECO:0000256" key="12">
    <source>
        <dbReference type="ARBA" id="ARBA00078736"/>
    </source>
</evidence>
<comment type="subunit">
    <text evidence="10">Interacts with EPHA8; activates EPHA8.</text>
</comment>
<evidence type="ECO:0000256" key="14">
    <source>
        <dbReference type="PROSITE-ProRule" id="PRU00884"/>
    </source>
</evidence>
<keyword evidence="7" id="KW-0325">Glycoprotein</keyword>
<dbReference type="SUPFAM" id="SSF49503">
    <property type="entry name" value="Cupredoxins"/>
    <property type="match status" value="1"/>
</dbReference>
<evidence type="ECO:0000256" key="4">
    <source>
        <dbReference type="ARBA" id="ARBA00022729"/>
    </source>
</evidence>
<dbReference type="GO" id="GO:0048013">
    <property type="term" value="P:ephrin receptor signaling pathway"/>
    <property type="evidence" value="ECO:0007669"/>
    <property type="project" value="Ensembl"/>
</dbReference>
<dbReference type="PROSITE" id="PS01299">
    <property type="entry name" value="EPHRIN_RBD_1"/>
    <property type="match status" value="1"/>
</dbReference>
<evidence type="ECO:0000256" key="11">
    <source>
        <dbReference type="ARBA" id="ARBA00069522"/>
    </source>
</evidence>
<keyword evidence="5 15" id="KW-0472">Membrane</keyword>
<dbReference type="PANTHER" id="PTHR11304:SF5">
    <property type="entry name" value="EPHRIN-A3"/>
    <property type="match status" value="1"/>
</dbReference>
<dbReference type="GO" id="GO:1902993">
    <property type="term" value="P:positive regulation of amyloid precursor protein catabolic process"/>
    <property type="evidence" value="ECO:0007669"/>
    <property type="project" value="Ensembl"/>
</dbReference>
<dbReference type="InterPro" id="IPR019765">
    <property type="entry name" value="Ephrin_CS"/>
</dbReference>
<keyword evidence="6" id="KW-1015">Disulfide bond</keyword>
<dbReference type="CDD" id="cd10425">
    <property type="entry name" value="Ephrin-A_Ectodomain"/>
    <property type="match status" value="1"/>
</dbReference>
<dbReference type="PANTHER" id="PTHR11304">
    <property type="entry name" value="EPHRIN"/>
    <property type="match status" value="1"/>
</dbReference>
<dbReference type="GO" id="GO:0016525">
    <property type="term" value="P:negative regulation of angiogenesis"/>
    <property type="evidence" value="ECO:0007669"/>
    <property type="project" value="Ensembl"/>
</dbReference>
<evidence type="ECO:0000256" key="1">
    <source>
        <dbReference type="ARBA" id="ARBA00004609"/>
    </source>
</evidence>
<evidence type="ECO:0000256" key="16">
    <source>
        <dbReference type="SAM" id="MobiDB-lite"/>
    </source>
</evidence>
<comment type="similarity">
    <text evidence="14 15">Belongs to the ephrin family.</text>
</comment>
<accession>A0A8B9CUV7</accession>
<dbReference type="PRINTS" id="PR01347">
    <property type="entry name" value="EPHRIN"/>
</dbReference>
<evidence type="ECO:0000259" key="17">
    <source>
        <dbReference type="PROSITE" id="PS51551"/>
    </source>
</evidence>
<evidence type="ECO:0000313" key="18">
    <source>
        <dbReference type="Ensembl" id="ENSABRP00000024362.1"/>
    </source>
</evidence>
<dbReference type="GO" id="GO:0005886">
    <property type="term" value="C:plasma membrane"/>
    <property type="evidence" value="ECO:0007669"/>
    <property type="project" value="UniProtKB-SubCell"/>
</dbReference>
<evidence type="ECO:0000256" key="5">
    <source>
        <dbReference type="ARBA" id="ARBA00023136"/>
    </source>
</evidence>
<dbReference type="Proteomes" id="UP000694426">
    <property type="component" value="Unplaced"/>
</dbReference>
<keyword evidence="2" id="KW-1003">Cell membrane</keyword>
<dbReference type="PROSITE" id="PS51551">
    <property type="entry name" value="EPHRIN_RBD_2"/>
    <property type="match status" value="1"/>
</dbReference>
<comment type="caution">
    <text evidence="14">Lacks conserved residue(s) required for the propagation of feature annotation.</text>
</comment>
<dbReference type="AlphaFoldDB" id="A0A8B9CUV7"/>
<keyword evidence="3" id="KW-0336">GPI-anchor</keyword>
<dbReference type="Gene3D" id="2.60.40.420">
    <property type="entry name" value="Cupredoxins - blue copper proteins"/>
    <property type="match status" value="1"/>
</dbReference>
<protein>
    <recommendedName>
        <fullName evidence="11">Ephrin-A3</fullName>
    </recommendedName>
    <alternativeName>
        <fullName evidence="13">EHK1 ligand</fullName>
    </alternativeName>
    <alternativeName>
        <fullName evidence="12">EPH-related receptor tyrosine kinase ligand 3</fullName>
    </alternativeName>
</protein>
<feature type="region of interest" description="Disordered" evidence="16">
    <location>
        <begin position="94"/>
        <end position="113"/>
    </location>
</feature>
<name>A0A8B9CUV7_9AVES</name>
<dbReference type="Ensembl" id="ENSABRT00000034229.1">
    <property type="protein sequence ID" value="ENSABRP00000024362.1"/>
    <property type="gene ID" value="ENSABRG00000020464.1"/>
</dbReference>
<dbReference type="InterPro" id="IPR034252">
    <property type="entry name" value="Ephrin-A_Ecto"/>
</dbReference>
<proteinExistence type="inferred from homology"/>
<evidence type="ECO:0000256" key="9">
    <source>
        <dbReference type="ARBA" id="ARBA00056077"/>
    </source>
</evidence>
<evidence type="ECO:0000256" key="8">
    <source>
        <dbReference type="ARBA" id="ARBA00023288"/>
    </source>
</evidence>
<evidence type="ECO:0000256" key="7">
    <source>
        <dbReference type="ARBA" id="ARBA00023180"/>
    </source>
</evidence>
<sequence length="295" mass="32640">MAVLCPRAAQALSPPGSLHAFGTLVSLSPAHCLVCLSVCLSVRPALRLPTRCLQHPAPPSHAPVLTRRCHPCTWLGIRSILPCVAASLLPQAAQGGGERPGAPTPNQAPGPLRREGYTVQVNVNDYLDIYCPHYNASVPEHRLEQYVLYMVNAEGYRTCNTSQGFKRWECNRPHAPHSPIKFSEKFQRYSAFSLGYEFRAGQEYYYISTPTHNHRRACLKMKVFVCCASTSHSGEKLAPTLPQFTLRPEVKIEDLENFNPEIPKLEKSISGTSPKREHLPLAVAAALFLMTLLAS</sequence>
<evidence type="ECO:0000256" key="2">
    <source>
        <dbReference type="ARBA" id="ARBA00022475"/>
    </source>
</evidence>
<dbReference type="InterPro" id="IPR001799">
    <property type="entry name" value="Ephrin_RBD"/>
</dbReference>
<gene>
    <name evidence="18" type="primary">EFNA3</name>
</gene>
<organism evidence="18 19">
    <name type="scientific">Anser brachyrhynchus</name>
    <name type="common">Pink-footed goose</name>
    <dbReference type="NCBI Taxonomy" id="132585"/>
    <lineage>
        <taxon>Eukaryota</taxon>
        <taxon>Metazoa</taxon>
        <taxon>Chordata</taxon>
        <taxon>Craniata</taxon>
        <taxon>Vertebrata</taxon>
        <taxon>Euteleostomi</taxon>
        <taxon>Archelosauria</taxon>
        <taxon>Archosauria</taxon>
        <taxon>Dinosauria</taxon>
        <taxon>Saurischia</taxon>
        <taxon>Theropoda</taxon>
        <taxon>Coelurosauria</taxon>
        <taxon>Aves</taxon>
        <taxon>Neognathae</taxon>
        <taxon>Galloanserae</taxon>
        <taxon>Anseriformes</taxon>
        <taxon>Anatidae</taxon>
        <taxon>Anserinae</taxon>
        <taxon>Anser</taxon>
    </lineage>
</organism>
<evidence type="ECO:0000256" key="3">
    <source>
        <dbReference type="ARBA" id="ARBA00022622"/>
    </source>
</evidence>
<comment type="subcellular location">
    <subcellularLocation>
        <location evidence="1">Cell membrane</location>
        <topology evidence="1">Lipid-anchor</topology>
        <topology evidence="1">GPI-anchor</topology>
    </subcellularLocation>
</comment>
<dbReference type="GeneTree" id="ENSGT00940000161355"/>
<reference evidence="18" key="1">
    <citation type="submission" date="2025-08" db="UniProtKB">
        <authorList>
            <consortium name="Ensembl"/>
        </authorList>
    </citation>
    <scope>IDENTIFICATION</scope>
</reference>
<dbReference type="GO" id="GO:0046875">
    <property type="term" value="F:ephrin receptor binding"/>
    <property type="evidence" value="ECO:0007669"/>
    <property type="project" value="Ensembl"/>
</dbReference>
<keyword evidence="4" id="KW-0732">Signal</keyword>
<reference evidence="18" key="2">
    <citation type="submission" date="2025-09" db="UniProtKB">
        <authorList>
            <consortium name="Ensembl"/>
        </authorList>
    </citation>
    <scope>IDENTIFICATION</scope>
</reference>
<keyword evidence="19" id="KW-1185">Reference proteome</keyword>
<dbReference type="GO" id="GO:0098552">
    <property type="term" value="C:side of membrane"/>
    <property type="evidence" value="ECO:0007669"/>
    <property type="project" value="UniProtKB-KW"/>
</dbReference>
<feature type="domain" description="Ephrin RBD" evidence="17">
    <location>
        <begin position="97"/>
        <end position="229"/>
    </location>
</feature>
<evidence type="ECO:0000313" key="19">
    <source>
        <dbReference type="Proteomes" id="UP000694426"/>
    </source>
</evidence>
<dbReference type="InterPro" id="IPR008972">
    <property type="entry name" value="Cupredoxin"/>
</dbReference>